<evidence type="ECO:0000313" key="4">
    <source>
        <dbReference type="EMBL" id="CCC11706.1"/>
    </source>
</evidence>
<dbReference type="Pfam" id="PF22939">
    <property type="entry name" value="WHD_GPIID"/>
    <property type="match status" value="1"/>
</dbReference>
<dbReference type="Gene3D" id="2.130.10.10">
    <property type="entry name" value="YVTN repeat-like/Quinoprotein amine dehydrogenase"/>
    <property type="match status" value="3"/>
</dbReference>
<dbReference type="SUPFAM" id="SSF50978">
    <property type="entry name" value="WD40 repeat-like"/>
    <property type="match status" value="1"/>
</dbReference>
<dbReference type="OrthoDB" id="194358at2759"/>
<dbReference type="HOGENOM" id="CLU_001384_1_0_1"/>
<dbReference type="InterPro" id="IPR015943">
    <property type="entry name" value="WD40/YVTN_repeat-like_dom_sf"/>
</dbReference>
<feature type="domain" description="GPI inositol-deacylase winged helix" evidence="2">
    <location>
        <begin position="498"/>
        <end position="578"/>
    </location>
</feature>
<evidence type="ECO:0000259" key="3">
    <source>
        <dbReference type="Pfam" id="PF24883"/>
    </source>
</evidence>
<dbReference type="InterPro" id="IPR036322">
    <property type="entry name" value="WD40_repeat_dom_sf"/>
</dbReference>
<keyword evidence="5" id="KW-1185">Reference proteome</keyword>
<dbReference type="eggNOG" id="KOG0267">
    <property type="taxonomic scope" value="Eukaryota"/>
</dbReference>
<dbReference type="SUPFAM" id="SSF52540">
    <property type="entry name" value="P-loop containing nucleoside triphosphate hydrolases"/>
    <property type="match status" value="1"/>
</dbReference>
<keyword evidence="1" id="KW-0677">Repeat</keyword>
<evidence type="ECO:0000256" key="1">
    <source>
        <dbReference type="ARBA" id="ARBA00022737"/>
    </source>
</evidence>
<organism evidence="4 5">
    <name type="scientific">Sordaria macrospora (strain ATCC MYA-333 / DSM 997 / K(L3346) / K-hell)</name>
    <dbReference type="NCBI Taxonomy" id="771870"/>
    <lineage>
        <taxon>Eukaryota</taxon>
        <taxon>Fungi</taxon>
        <taxon>Dikarya</taxon>
        <taxon>Ascomycota</taxon>
        <taxon>Pezizomycotina</taxon>
        <taxon>Sordariomycetes</taxon>
        <taxon>Sordariomycetidae</taxon>
        <taxon>Sordariales</taxon>
        <taxon>Sordariaceae</taxon>
        <taxon>Sordaria</taxon>
    </lineage>
</organism>
<name>F7W256_SORMK</name>
<dbReference type="PANTHER" id="PTHR10039">
    <property type="entry name" value="AMELOGENIN"/>
    <property type="match status" value="1"/>
</dbReference>
<feature type="domain" description="Nephrocystin 3-like N-terminal" evidence="3">
    <location>
        <begin position="219"/>
        <end position="383"/>
    </location>
</feature>
<dbReference type="InParanoid" id="F7W256"/>
<dbReference type="VEuPathDB" id="FungiDB:SMAC_04689"/>
<dbReference type="PANTHER" id="PTHR10039:SF16">
    <property type="entry name" value="GPI INOSITOL-DEACYLASE"/>
    <property type="match status" value="1"/>
</dbReference>
<dbReference type="InterPro" id="IPR056884">
    <property type="entry name" value="NPHP3-like_N"/>
</dbReference>
<dbReference type="InterPro" id="IPR027417">
    <property type="entry name" value="P-loop_NTPase"/>
</dbReference>
<dbReference type="InterPro" id="IPR001680">
    <property type="entry name" value="WD40_rpt"/>
</dbReference>
<evidence type="ECO:0000259" key="2">
    <source>
        <dbReference type="Pfam" id="PF22939"/>
    </source>
</evidence>
<dbReference type="STRING" id="771870.F7W256"/>
<dbReference type="OMA" id="HTICKFE"/>
<proteinExistence type="predicted"/>
<dbReference type="Proteomes" id="UP000001881">
    <property type="component" value="Unassembled WGS sequence"/>
</dbReference>
<dbReference type="SMART" id="SM00320">
    <property type="entry name" value="WD40"/>
    <property type="match status" value="7"/>
</dbReference>
<dbReference type="InterPro" id="IPR054471">
    <property type="entry name" value="GPIID_WHD"/>
</dbReference>
<dbReference type="Gene3D" id="3.40.50.300">
    <property type="entry name" value="P-loop containing nucleotide triphosphate hydrolases"/>
    <property type="match status" value="1"/>
</dbReference>
<evidence type="ECO:0000313" key="5">
    <source>
        <dbReference type="Proteomes" id="UP000001881"/>
    </source>
</evidence>
<protein>
    <submittedName>
        <fullName evidence="4">WGS project CABT00000000 data, contig 2.21</fullName>
    </submittedName>
</protein>
<sequence length="1249" mass="140409">MALSSSLPIPWAYMMALLDTKYKRVSDCIASGAVIFLGTPHRGSESATSVHRILSATIGSKAFVQELMRNSSTLTAINEDFRHYAADLSIWSFHETQPTTFAPGKSAIVVERSSAILEYENEISSHIDADHHTICKFESREDPGYTTLKNLLAHVIQSTTERSGELNPLPEAVQKRETYSASVAPGQLTSKQLSQILGYEDSSEEDLLFQRDSRAVYDSCSWICEKEAYQQWREPDNLPKVQYLWLKGQPGTGKSVLMSSVVDQLQDDNQLCVYYFFRENSAAKRTTRSFLLSTLAQMVACLPEFYNHLAEMDKDHAKIQSMSTRLLWQKLFLGTLFMIKQPQPWFWVIDGLDEAERPSEIISLIGRIQNNTKSQIKIIIASRAGMELERDFQKLNLGAALQQEVLQPADTKADMIAYASQQLELLPFDEDEREEIISLVVEKSQGIFLWLKLALEEILATAHTKDGIYEALEAMPMEMTDLYEQIVDGMSKSLRPASKPLAKAILQYTVCSIRPLKSTELQTVLEPQFGRLINLNYTINQTCPHLVKMEETTSIVNPIHSTLREFLLQGTHSEFAVDEADGHQSLFKIFVGTSMKKWDDCLAHINVGKEGEVCKSLESRRIQHGERVGAIKIDTAGDRLVTGGSKFILVWDIKTGEVVVRLLNRSEARCQALAFHPHNKKLVSVSADNISVWDLKRRDRRKMRISKPGGESQRRHRGAPWGVSIDSECQRVALAYKGWPLEVWDIDTGKLLTTFPTRNPLNACFNPSGHEVYSVNEDGTITRFWLNEGQPHGSDTNTRTQTLTCNANGTLIAGADGDGCIRIFSSDSFELLYSMDKYDEPVTAMAFNPAGDRLYDIRASDCNIWVPEVLLINVRDNESSSEESETIRLPITTSLESARAIHEITVITTDKAGDFVCCGKSNGRISIYDTKTGKELQEIYKHERVHVSAVVWSSDAQGQLIASGDTSGRIMIVSLRQLTPKSWACQVRVDFRLDRWVDGGVRQLIFNDDGTRLLVSAQNTSSLWKIPDGSMLGERRILGKKGDPAWVTHPHNRHQLVMIGPDVAGLYGWEDFEELTTPQQGIQLIQDQVHLGNPWQLQDDYLRARVHVTQDKRHFVTTVSAPSRRSSSAKVSFWPVSGFGEGHTHVQELYNLNDVHIHSLAGVYQNRAVFLDGDLWVCTMAAQSDNERTEEGLGLHFYVSTDWLNTSEEEPSIVTPVGDFVYAKRGKLVVVQRGMKCKQDLKSNSPSLF</sequence>
<dbReference type="SUPFAM" id="SSF101908">
    <property type="entry name" value="Putative isomerase YbhE"/>
    <property type="match status" value="1"/>
</dbReference>
<dbReference type="EMBL" id="CABT02000021">
    <property type="protein sequence ID" value="CCC11706.1"/>
    <property type="molecule type" value="Genomic_DNA"/>
</dbReference>
<dbReference type="AlphaFoldDB" id="F7W256"/>
<gene>
    <name evidence="4" type="ORF">SMAC_04689</name>
</gene>
<accession>F7W256</accession>
<dbReference type="Pfam" id="PF24883">
    <property type="entry name" value="NPHP3_N"/>
    <property type="match status" value="1"/>
</dbReference>
<comment type="caution">
    <text evidence="4">The sequence shown here is derived from an EMBL/GenBank/DDBJ whole genome shotgun (WGS) entry which is preliminary data.</text>
</comment>
<reference evidence="4 5" key="1">
    <citation type="journal article" date="2010" name="PLoS Genet.">
        <title>De novo assembly of a 40 Mb eukaryotic genome from short sequence reads: Sordaria macrospora, a model organism for fungal morphogenesis.</title>
        <authorList>
            <person name="Nowrousian M."/>
            <person name="Stajich J."/>
            <person name="Chu M."/>
            <person name="Engh I."/>
            <person name="Espagne E."/>
            <person name="Halliday K."/>
            <person name="Kamerewerd J."/>
            <person name="Kempken F."/>
            <person name="Knab B."/>
            <person name="Kuo H.C."/>
            <person name="Osiewacz H.D."/>
            <person name="Poeggeler S."/>
            <person name="Read N."/>
            <person name="Seiler S."/>
            <person name="Smith K."/>
            <person name="Zickler D."/>
            <person name="Kueck U."/>
            <person name="Freitag M."/>
        </authorList>
    </citation>
    <scope>NUCLEOTIDE SEQUENCE [LARGE SCALE GENOMIC DNA]</scope>
    <source>
        <strain evidence="5">ATCC MYA-333 / DSM 997 / K(L3346) / K-hell</strain>
        <tissue evidence="4">Mycelium</tissue>
    </source>
</reference>